<evidence type="ECO:0000256" key="5">
    <source>
        <dbReference type="ARBA" id="ARBA00022821"/>
    </source>
</evidence>
<dbReference type="AlphaFoldDB" id="A0A2T8IEN3"/>
<accession>A0A2T8IEN3</accession>
<dbReference type="InterPro" id="IPR041118">
    <property type="entry name" value="Rx_N"/>
</dbReference>
<protein>
    <recommendedName>
        <fullName evidence="6">Disease resistance N-terminal domain-containing protein</fullName>
    </recommendedName>
</protein>
<keyword evidence="3" id="KW-0677">Repeat</keyword>
<dbReference type="Gene3D" id="1.20.5.4130">
    <property type="match status" value="1"/>
</dbReference>
<dbReference type="PANTHER" id="PTHR19338:SF65">
    <property type="entry name" value="OS06G0163900 PROTEIN"/>
    <property type="match status" value="1"/>
</dbReference>
<dbReference type="Proteomes" id="UP000243499">
    <property type="component" value="Chromosome 6"/>
</dbReference>
<proteinExistence type="inferred from homology"/>
<evidence type="ECO:0000256" key="2">
    <source>
        <dbReference type="ARBA" id="ARBA00022614"/>
    </source>
</evidence>
<evidence type="ECO:0000313" key="7">
    <source>
        <dbReference type="EMBL" id="PVH36139.1"/>
    </source>
</evidence>
<reference evidence="7" key="1">
    <citation type="submission" date="2018-04" db="EMBL/GenBank/DDBJ databases">
        <title>WGS assembly of Panicum hallii.</title>
        <authorList>
            <person name="Lovell J."/>
            <person name="Jenkins J."/>
            <person name="Lowry D."/>
            <person name="Mamidi S."/>
            <person name="Sreedasyam A."/>
            <person name="Weng X."/>
            <person name="Barry K."/>
            <person name="Bonette J."/>
            <person name="Campitelli B."/>
            <person name="Daum C."/>
            <person name="Gordon S."/>
            <person name="Gould B."/>
            <person name="Lipzen A."/>
            <person name="Macqueen A."/>
            <person name="Palacio-Mejia J."/>
            <person name="Plott C."/>
            <person name="Shakirov E."/>
            <person name="Shu S."/>
            <person name="Yoshinaga Y."/>
            <person name="Zane M."/>
            <person name="Rokhsar D."/>
            <person name="Grimwood J."/>
            <person name="Schmutz J."/>
            <person name="Juenger T."/>
        </authorList>
    </citation>
    <scope>NUCLEOTIDE SEQUENCE [LARGE SCALE GENOMIC DNA]</scope>
    <source>
        <strain evidence="7">FIL2</strain>
    </source>
</reference>
<dbReference type="GO" id="GO:0006952">
    <property type="term" value="P:defense response"/>
    <property type="evidence" value="ECO:0007669"/>
    <property type="project" value="UniProtKB-KW"/>
</dbReference>
<evidence type="ECO:0000259" key="6">
    <source>
        <dbReference type="Pfam" id="PF18052"/>
    </source>
</evidence>
<dbReference type="EMBL" id="CM008051">
    <property type="protein sequence ID" value="PVH36139.1"/>
    <property type="molecule type" value="Genomic_DNA"/>
</dbReference>
<dbReference type="GO" id="GO:0000166">
    <property type="term" value="F:nucleotide binding"/>
    <property type="evidence" value="ECO:0007669"/>
    <property type="project" value="UniProtKB-KW"/>
</dbReference>
<dbReference type="InterPro" id="IPR038005">
    <property type="entry name" value="RX-like_CC"/>
</dbReference>
<evidence type="ECO:0000256" key="4">
    <source>
        <dbReference type="ARBA" id="ARBA00022741"/>
    </source>
</evidence>
<sequence length="144" mass="16197">MTGDMCATFVGVSSGDILFLRDELPAMNALLEKLDDAEELLDPDAKHWRKQVREMAYDIEDCIDDLSSNVASVDVRAGFVDKASHFLRTCRAHLEAAWQVKELKTRLLEINERRKRYRAEDSISSTASPVIVGFGGLARQDHLC</sequence>
<organism evidence="7">
    <name type="scientific">Panicum hallii</name>
    <dbReference type="NCBI Taxonomy" id="206008"/>
    <lineage>
        <taxon>Eukaryota</taxon>
        <taxon>Viridiplantae</taxon>
        <taxon>Streptophyta</taxon>
        <taxon>Embryophyta</taxon>
        <taxon>Tracheophyta</taxon>
        <taxon>Spermatophyta</taxon>
        <taxon>Magnoliopsida</taxon>
        <taxon>Liliopsida</taxon>
        <taxon>Poales</taxon>
        <taxon>Poaceae</taxon>
        <taxon>PACMAD clade</taxon>
        <taxon>Panicoideae</taxon>
        <taxon>Panicodae</taxon>
        <taxon>Paniceae</taxon>
        <taxon>Panicinae</taxon>
        <taxon>Panicum</taxon>
        <taxon>Panicum sect. Panicum</taxon>
    </lineage>
</organism>
<evidence type="ECO:0000256" key="1">
    <source>
        <dbReference type="ARBA" id="ARBA00008894"/>
    </source>
</evidence>
<feature type="domain" description="Disease resistance N-terminal" evidence="6">
    <location>
        <begin position="15"/>
        <end position="75"/>
    </location>
</feature>
<dbReference type="Pfam" id="PF18052">
    <property type="entry name" value="Rx_N"/>
    <property type="match status" value="1"/>
</dbReference>
<dbReference type="PANTHER" id="PTHR19338">
    <property type="entry name" value="TRANSLOCASE OF INNER MITOCHONDRIAL MEMBRANE 13 HOMOLOG"/>
    <property type="match status" value="1"/>
</dbReference>
<keyword evidence="4" id="KW-0547">Nucleotide-binding</keyword>
<keyword evidence="2" id="KW-0433">Leucine-rich repeat</keyword>
<gene>
    <name evidence="7" type="ORF">PAHAL_6G005400</name>
</gene>
<dbReference type="CDD" id="cd14798">
    <property type="entry name" value="RX-CC_like"/>
    <property type="match status" value="1"/>
</dbReference>
<evidence type="ECO:0000256" key="3">
    <source>
        <dbReference type="ARBA" id="ARBA00022737"/>
    </source>
</evidence>
<comment type="similarity">
    <text evidence="1">Belongs to the disease resistance NB-LRR family.</text>
</comment>
<keyword evidence="5" id="KW-0611">Plant defense</keyword>
<name>A0A2T8IEN3_9POAL</name>
<dbReference type="Gramene" id="PVH36139">
    <property type="protein sequence ID" value="PVH36139"/>
    <property type="gene ID" value="PAHAL_6G005400"/>
</dbReference>